<protein>
    <submittedName>
        <fullName evidence="2">Uncharacterized protein</fullName>
    </submittedName>
</protein>
<dbReference type="AlphaFoldDB" id="A0A564XYM0"/>
<dbReference type="EMBL" id="CABIJS010000027">
    <property type="protein sequence ID" value="VUZ40080.1"/>
    <property type="molecule type" value="Genomic_DNA"/>
</dbReference>
<dbReference type="Proteomes" id="UP000321570">
    <property type="component" value="Unassembled WGS sequence"/>
</dbReference>
<gene>
    <name evidence="2" type="ORF">WMSIL1_LOCUS1192</name>
</gene>
<name>A0A564XYM0_HYMDI</name>
<reference evidence="2 3" key="1">
    <citation type="submission" date="2019-07" db="EMBL/GenBank/DDBJ databases">
        <authorList>
            <person name="Jastrzebski P J."/>
            <person name="Paukszto L."/>
            <person name="Jastrzebski P J."/>
        </authorList>
    </citation>
    <scope>NUCLEOTIDE SEQUENCE [LARGE SCALE GENOMIC DNA]</scope>
    <source>
        <strain evidence="2 3">WMS-il1</strain>
    </source>
</reference>
<sequence length="186" mass="22285">MRFSFFILIFLSLLEGSESRIVQRYSKRESELVDEEPVDIQDFENESDLNLRNKNDTSMVLFNDNEDIDELISQATDQPTEEMTDELIDENLADHLGNQQQYRDTDLESLKGNDIVMIKFIPSHHINRCLNEIEMQRDDNGYDDTYQHQKENLRNFANRIKKMKWKNMTDDMKGWRRNWISKIRNN</sequence>
<organism evidence="2 3">
    <name type="scientific">Hymenolepis diminuta</name>
    <name type="common">Rat tapeworm</name>
    <dbReference type="NCBI Taxonomy" id="6216"/>
    <lineage>
        <taxon>Eukaryota</taxon>
        <taxon>Metazoa</taxon>
        <taxon>Spiralia</taxon>
        <taxon>Lophotrochozoa</taxon>
        <taxon>Platyhelminthes</taxon>
        <taxon>Cestoda</taxon>
        <taxon>Eucestoda</taxon>
        <taxon>Cyclophyllidea</taxon>
        <taxon>Hymenolepididae</taxon>
        <taxon>Hymenolepis</taxon>
    </lineage>
</organism>
<accession>A0A564XYM0</accession>
<feature type="signal peptide" evidence="1">
    <location>
        <begin position="1"/>
        <end position="19"/>
    </location>
</feature>
<keyword evidence="3" id="KW-1185">Reference proteome</keyword>
<evidence type="ECO:0000313" key="3">
    <source>
        <dbReference type="Proteomes" id="UP000321570"/>
    </source>
</evidence>
<proteinExistence type="predicted"/>
<evidence type="ECO:0000256" key="1">
    <source>
        <dbReference type="SAM" id="SignalP"/>
    </source>
</evidence>
<evidence type="ECO:0000313" key="2">
    <source>
        <dbReference type="EMBL" id="VUZ40080.1"/>
    </source>
</evidence>
<feature type="chain" id="PRO_5021837161" evidence="1">
    <location>
        <begin position="20"/>
        <end position="186"/>
    </location>
</feature>
<keyword evidence="1" id="KW-0732">Signal</keyword>